<proteinExistence type="predicted"/>
<feature type="binding site" evidence="6">
    <location>
        <position position="292"/>
    </location>
    <ligand>
        <name>Zn(2+)</name>
        <dbReference type="ChEBI" id="CHEBI:29105"/>
    </ligand>
</feature>
<evidence type="ECO:0000256" key="3">
    <source>
        <dbReference type="ARBA" id="ARBA00022723"/>
    </source>
</evidence>
<feature type="binding site" evidence="6">
    <location>
        <position position="340"/>
    </location>
    <ligand>
        <name>Zn(2+)</name>
        <dbReference type="ChEBI" id="CHEBI:29105"/>
    </ligand>
</feature>
<dbReference type="Gene3D" id="3.40.50.1220">
    <property type="entry name" value="TPP-binding domain"/>
    <property type="match status" value="1"/>
</dbReference>
<feature type="compositionally biased region" description="Polar residues" evidence="7">
    <location>
        <begin position="42"/>
        <end position="53"/>
    </location>
</feature>
<reference evidence="10" key="1">
    <citation type="journal article" date="2013" name="Science">
        <title>Gene transfer from bacteria and archaea facilitated evolution of an extremophilic eukaryote.</title>
        <authorList>
            <person name="Schonknecht G."/>
            <person name="Chen W.H."/>
            <person name="Ternes C.M."/>
            <person name="Barbier G.G."/>
            <person name="Shrestha R.P."/>
            <person name="Stanke M."/>
            <person name="Brautigam A."/>
            <person name="Baker B.J."/>
            <person name="Banfield J.F."/>
            <person name="Garavito R.M."/>
            <person name="Carr K."/>
            <person name="Wilkerson C."/>
            <person name="Rensing S.A."/>
            <person name="Gagneul D."/>
            <person name="Dickenson N.E."/>
            <person name="Oesterhelt C."/>
            <person name="Lercher M.J."/>
            <person name="Weber A.P."/>
        </authorList>
    </citation>
    <scope>NUCLEOTIDE SEQUENCE [LARGE SCALE GENOMIC DNA]</scope>
    <source>
        <strain evidence="10">074W</strain>
    </source>
</reference>
<dbReference type="eggNOG" id="KOG2684">
    <property type="taxonomic scope" value="Eukaryota"/>
</dbReference>
<dbReference type="Gene3D" id="3.30.1600.10">
    <property type="entry name" value="SIR2/SIRT2 'Small Domain"/>
    <property type="match status" value="1"/>
</dbReference>
<dbReference type="RefSeq" id="XP_005703628.1">
    <property type="nucleotide sequence ID" value="XM_005703571.1"/>
</dbReference>
<dbReference type="OrthoDB" id="420264at2759"/>
<dbReference type="STRING" id="130081.M2XTW5"/>
<dbReference type="InterPro" id="IPR003000">
    <property type="entry name" value="Sirtuin"/>
</dbReference>
<dbReference type="SUPFAM" id="SSF52467">
    <property type="entry name" value="DHS-like NAD/FAD-binding domain"/>
    <property type="match status" value="1"/>
</dbReference>
<keyword evidence="3 6" id="KW-0479">Metal-binding</keyword>
<keyword evidence="10" id="KW-1185">Reference proteome</keyword>
<feature type="compositionally biased region" description="Acidic residues" evidence="7">
    <location>
        <begin position="58"/>
        <end position="81"/>
    </location>
</feature>
<dbReference type="GeneID" id="17086040"/>
<dbReference type="KEGG" id="gsl:Gasu_53280"/>
<feature type="region of interest" description="Disordered" evidence="7">
    <location>
        <begin position="42"/>
        <end position="91"/>
    </location>
</feature>
<dbReference type="InterPro" id="IPR026591">
    <property type="entry name" value="Sirtuin_cat_small_dom_sf"/>
</dbReference>
<feature type="domain" description="Deacetylase sirtuin-type" evidence="8">
    <location>
        <begin position="154"/>
        <end position="450"/>
    </location>
</feature>
<evidence type="ECO:0000256" key="7">
    <source>
        <dbReference type="SAM" id="MobiDB-lite"/>
    </source>
</evidence>
<evidence type="ECO:0000256" key="5">
    <source>
        <dbReference type="ARBA" id="ARBA00023027"/>
    </source>
</evidence>
<dbReference type="PANTHER" id="PTHR11085">
    <property type="entry name" value="NAD-DEPENDENT PROTEIN DEACYLASE SIRTUIN-5, MITOCHONDRIAL-RELATED"/>
    <property type="match status" value="1"/>
</dbReference>
<dbReference type="GO" id="GO:0070403">
    <property type="term" value="F:NAD+ binding"/>
    <property type="evidence" value="ECO:0007669"/>
    <property type="project" value="InterPro"/>
</dbReference>
<dbReference type="PROSITE" id="PS50305">
    <property type="entry name" value="SIRTUIN"/>
    <property type="match status" value="1"/>
</dbReference>
<evidence type="ECO:0000256" key="2">
    <source>
        <dbReference type="ARBA" id="ARBA00022679"/>
    </source>
</evidence>
<evidence type="ECO:0000313" key="10">
    <source>
        <dbReference type="Proteomes" id="UP000030680"/>
    </source>
</evidence>
<organism evidence="9 10">
    <name type="scientific">Galdieria sulphuraria</name>
    <name type="common">Red alga</name>
    <dbReference type="NCBI Taxonomy" id="130081"/>
    <lineage>
        <taxon>Eukaryota</taxon>
        <taxon>Rhodophyta</taxon>
        <taxon>Bangiophyceae</taxon>
        <taxon>Galdieriales</taxon>
        <taxon>Galdieriaceae</taxon>
        <taxon>Galdieria</taxon>
    </lineage>
</organism>
<dbReference type="InterPro" id="IPR050134">
    <property type="entry name" value="NAD-dep_sirtuin_deacylases"/>
</dbReference>
<gene>
    <name evidence="9" type="ORF">Gasu_53280</name>
</gene>
<dbReference type="Gramene" id="EME27108">
    <property type="protein sequence ID" value="EME27108"/>
    <property type="gene ID" value="Gasu_53280"/>
</dbReference>
<dbReference type="OMA" id="FIRDLEC"/>
<dbReference type="GO" id="GO:0005634">
    <property type="term" value="C:nucleus"/>
    <property type="evidence" value="ECO:0007669"/>
    <property type="project" value="TreeGrafter"/>
</dbReference>
<dbReference type="GO" id="GO:0046872">
    <property type="term" value="F:metal ion binding"/>
    <property type="evidence" value="ECO:0007669"/>
    <property type="project" value="UniProtKB-KW"/>
</dbReference>
<name>M2XTW5_GALSU</name>
<feature type="active site" description="Proton acceptor" evidence="6">
    <location>
        <position position="281"/>
    </location>
</feature>
<dbReference type="PANTHER" id="PTHR11085:SF9">
    <property type="entry name" value="NAD-DEPENDENT PROTEIN DEACETYLASE SIRTUIN-1"/>
    <property type="match status" value="1"/>
</dbReference>
<evidence type="ECO:0000256" key="1">
    <source>
        <dbReference type="ARBA" id="ARBA00001947"/>
    </source>
</evidence>
<keyword evidence="4 6" id="KW-0862">Zinc</keyword>
<dbReference type="Proteomes" id="UP000030680">
    <property type="component" value="Unassembled WGS sequence"/>
</dbReference>
<dbReference type="GO" id="GO:0017136">
    <property type="term" value="F:histone deacetylase activity, NAD-dependent"/>
    <property type="evidence" value="ECO:0007669"/>
    <property type="project" value="TreeGrafter"/>
</dbReference>
<evidence type="ECO:0000313" key="9">
    <source>
        <dbReference type="EMBL" id="EME27108.1"/>
    </source>
</evidence>
<feature type="binding site" evidence="6">
    <location>
        <position position="316"/>
    </location>
    <ligand>
        <name>Zn(2+)</name>
        <dbReference type="ChEBI" id="CHEBI:29105"/>
    </ligand>
</feature>
<evidence type="ECO:0000259" key="8">
    <source>
        <dbReference type="PROSITE" id="PS50305"/>
    </source>
</evidence>
<evidence type="ECO:0000256" key="6">
    <source>
        <dbReference type="PROSITE-ProRule" id="PRU00236"/>
    </source>
</evidence>
<dbReference type="EMBL" id="KB454537">
    <property type="protein sequence ID" value="EME27108.1"/>
    <property type="molecule type" value="Genomic_DNA"/>
</dbReference>
<protein>
    <submittedName>
        <fullName evidence="9">NAD-dependent histone deacetylase SIR2</fullName>
    </submittedName>
</protein>
<keyword evidence="5" id="KW-0520">NAD</keyword>
<dbReference type="AlphaFoldDB" id="M2XTW5"/>
<evidence type="ECO:0000256" key="4">
    <source>
        <dbReference type="ARBA" id="ARBA00022833"/>
    </source>
</evidence>
<accession>M2XTW5</accession>
<feature type="compositionally biased region" description="Basic and acidic residues" evidence="7">
    <location>
        <begin position="12"/>
        <end position="21"/>
    </location>
</feature>
<comment type="cofactor">
    <cofactor evidence="1">
        <name>Zn(2+)</name>
        <dbReference type="ChEBI" id="CHEBI:29105"/>
    </cofactor>
</comment>
<feature type="binding site" evidence="6">
    <location>
        <position position="289"/>
    </location>
    <ligand>
        <name>Zn(2+)</name>
        <dbReference type="ChEBI" id="CHEBI:29105"/>
    </ligand>
</feature>
<keyword evidence="2" id="KW-0808">Transferase</keyword>
<dbReference type="InterPro" id="IPR026590">
    <property type="entry name" value="Ssirtuin_cat_dom"/>
</dbReference>
<sequence length="476" mass="54067">MMSSPKRLCQRFKQDNLQQDKTEEELAYDSNWLDCDKAESFQSNCPLASNNQAPRMEQEEDKSDTLEDTGDQSGEQIDDYENTDKSESESSSVEMAIEAFIEEHSNSLENLRESLMDIGILVSLEQLEQLQSEDIAALIRNSIYKEPLLTYRTKSEDLKNIQDLARIIKQASHILVVSGAGISVSCGIPDFRSAGGIYERIQKTFSLFDPQEIFDLNVFKESPELFYSFAKEIIPRESTEPSLSHRFIRDLECHQKLLRNYAQNIDGLESIAGIDRVVYCHGSFSAAHCLRCNAHYSLDDIRPDIVTGRVPYCSFCGNRVNWDTNIHESSNNPSSEYKSCIDNNSSTDGEDEDRITPNIIKPDIVFFGEALSDQFFDCFESDRETADLLLVIGTSLQVAPVSKIPFCISAEIPQVLINLEPVGPSDWFDLELIGPCDVIIERLYQLLGWQHGMNHVGCFKEEQVQPRRFAFQRDIK</sequence>
<dbReference type="InterPro" id="IPR029035">
    <property type="entry name" value="DHS-like_NAD/FAD-binding_dom"/>
</dbReference>
<dbReference type="Pfam" id="PF02146">
    <property type="entry name" value="SIR2"/>
    <property type="match status" value="1"/>
</dbReference>
<feature type="region of interest" description="Disordered" evidence="7">
    <location>
        <begin position="1"/>
        <end position="23"/>
    </location>
</feature>